<evidence type="ECO:0000313" key="3">
    <source>
        <dbReference type="Proteomes" id="UP000004510"/>
    </source>
</evidence>
<reference evidence="3" key="1">
    <citation type="submission" date="2010-03" db="EMBL/GenBank/DDBJ databases">
        <title>Complete sequence of Mobiluncus curtisii ATCC 43063.</title>
        <authorList>
            <person name="Muzny D."/>
            <person name="Qin X."/>
            <person name="Deng J."/>
            <person name="Jiang H."/>
            <person name="Liu Y."/>
            <person name="Qu J."/>
            <person name="Song X.-Z."/>
            <person name="Zhang L."/>
            <person name="Thornton R."/>
            <person name="Coyle M."/>
            <person name="Francisco L."/>
            <person name="Jackson L."/>
            <person name="Javaid M."/>
            <person name="Korchina V."/>
            <person name="Kovar C."/>
            <person name="Mata R."/>
            <person name="Mathew T."/>
            <person name="Ngo R."/>
            <person name="Nguyen L."/>
            <person name="Nguyen N."/>
            <person name="Okwuonu G."/>
            <person name="Ongeri F."/>
            <person name="Pham C."/>
            <person name="Simmons D."/>
            <person name="Wilczek-Boney K."/>
            <person name="Hale W."/>
            <person name="Jakkamsetti A."/>
            <person name="Pham P."/>
            <person name="Ruth R."/>
            <person name="San Lucas F."/>
            <person name="Warren J."/>
            <person name="Zhang J."/>
            <person name="Zhao Z."/>
            <person name="Zhou C."/>
            <person name="Zhu D."/>
            <person name="Lee S."/>
            <person name="Bess C."/>
            <person name="Blankenburg K."/>
            <person name="Forbes L."/>
            <person name="Fu Q."/>
            <person name="Gubbala S."/>
            <person name="Hirani K."/>
            <person name="Jayaseelan J.C."/>
            <person name="Lara F."/>
            <person name="Munidasa M."/>
            <person name="Palculict T."/>
            <person name="Patil S."/>
            <person name="Pu L.-L."/>
            <person name="Saada N."/>
            <person name="Tang L."/>
            <person name="Weissenberger G."/>
            <person name="Zhu Y."/>
            <person name="Hemphill L."/>
            <person name="Shang Y."/>
            <person name="Youmans B."/>
            <person name="Ayvaz T."/>
            <person name="Ross M."/>
            <person name="Santibanez J."/>
            <person name="Aqrawi P."/>
            <person name="Gross S."/>
            <person name="Joshi V."/>
            <person name="Fowler G."/>
            <person name="Nazareth L."/>
            <person name="Reid J."/>
            <person name="Worley K."/>
            <person name="Petrosino J."/>
            <person name="Highlander S."/>
            <person name="Gibbs R."/>
            <person name="Gibbs R."/>
        </authorList>
    </citation>
    <scope>NUCLEOTIDE SEQUENCE [LARGE SCALE GENOMIC DNA]</scope>
    <source>
        <strain evidence="3">ATCC 43553</strain>
    </source>
</reference>
<organism evidence="2 3">
    <name type="scientific">Achromobacter piechaudii ATCC 43553</name>
    <dbReference type="NCBI Taxonomy" id="742159"/>
    <lineage>
        <taxon>Bacteria</taxon>
        <taxon>Pseudomonadati</taxon>
        <taxon>Pseudomonadota</taxon>
        <taxon>Betaproteobacteria</taxon>
        <taxon>Burkholderiales</taxon>
        <taxon>Alcaligenaceae</taxon>
        <taxon>Achromobacter</taxon>
    </lineage>
</organism>
<evidence type="ECO:0000313" key="2">
    <source>
        <dbReference type="EMBL" id="EFF75917.1"/>
    </source>
</evidence>
<dbReference type="RefSeq" id="WP_006218704.1">
    <property type="nucleotide sequence ID" value="NZ_GG770409.1"/>
</dbReference>
<dbReference type="OrthoDB" id="9135939at2"/>
<proteinExistence type="predicted"/>
<keyword evidence="1" id="KW-1133">Transmembrane helix</keyword>
<keyword evidence="1" id="KW-0812">Transmembrane</keyword>
<keyword evidence="1" id="KW-0472">Membrane</keyword>
<protein>
    <submittedName>
        <fullName evidence="2">Uncharacterized protein</fullName>
    </submittedName>
</protein>
<gene>
    <name evidence="2" type="ORF">HMPREF0004_2643</name>
</gene>
<accession>D4XB76</accession>
<dbReference type="AlphaFoldDB" id="D4XB76"/>
<name>D4XB76_9BURK</name>
<dbReference type="EMBL" id="ADMS01000059">
    <property type="protein sequence ID" value="EFF75917.1"/>
    <property type="molecule type" value="Genomic_DNA"/>
</dbReference>
<comment type="caution">
    <text evidence="2">The sequence shown here is derived from an EMBL/GenBank/DDBJ whole genome shotgun (WGS) entry which is preliminary data.</text>
</comment>
<evidence type="ECO:0000256" key="1">
    <source>
        <dbReference type="SAM" id="Phobius"/>
    </source>
</evidence>
<feature type="transmembrane region" description="Helical" evidence="1">
    <location>
        <begin position="7"/>
        <end position="28"/>
    </location>
</feature>
<dbReference type="HOGENOM" id="CLU_1163865_0_0_4"/>
<feature type="transmembrane region" description="Helical" evidence="1">
    <location>
        <begin position="48"/>
        <end position="66"/>
    </location>
</feature>
<dbReference type="Proteomes" id="UP000004510">
    <property type="component" value="Unassembled WGS sequence"/>
</dbReference>
<sequence>MNAYAKFIAYAVVLSIGGFLLAVGLMTVTVAPTSSAFAPVNSADAAGWVQAIGSIAAIVAAFLIGAKQARDARDAALELYKLDRKRIEEGCRAIVSQMRTEVDFILHCATHKAVAELQGIWTSYLRQAGKCALHAFDSMPLHELGGADAVRHAFGIRSEFENLVVFLDKELGALVLTKRTENPEAALINDKFELEVLTTLCATINRAKDRIEGLYEKFAATPSLAAVSDAECKKAAKS</sequence>